<dbReference type="AlphaFoldDB" id="A0A4Z2EXY4"/>
<reference evidence="1 2" key="1">
    <citation type="submission" date="2019-03" db="EMBL/GenBank/DDBJ databases">
        <title>First draft genome of Liparis tanakae, snailfish: a comprehensive survey of snailfish specific genes.</title>
        <authorList>
            <person name="Kim W."/>
            <person name="Song I."/>
            <person name="Jeong J.-H."/>
            <person name="Kim D."/>
            <person name="Kim S."/>
            <person name="Ryu S."/>
            <person name="Song J.Y."/>
            <person name="Lee S.K."/>
        </authorList>
    </citation>
    <scope>NUCLEOTIDE SEQUENCE [LARGE SCALE GENOMIC DNA]</scope>
    <source>
        <tissue evidence="1">Muscle</tissue>
    </source>
</reference>
<evidence type="ECO:0000313" key="1">
    <source>
        <dbReference type="EMBL" id="TNN33102.1"/>
    </source>
</evidence>
<comment type="caution">
    <text evidence="1">The sequence shown here is derived from an EMBL/GenBank/DDBJ whole genome shotgun (WGS) entry which is preliminary data.</text>
</comment>
<evidence type="ECO:0000313" key="2">
    <source>
        <dbReference type="Proteomes" id="UP000314294"/>
    </source>
</evidence>
<accession>A0A4Z2EXY4</accession>
<name>A0A4Z2EXY4_9TELE</name>
<dbReference type="Proteomes" id="UP000314294">
    <property type="component" value="Unassembled WGS sequence"/>
</dbReference>
<dbReference type="EMBL" id="SRLO01002357">
    <property type="protein sequence ID" value="TNN33102.1"/>
    <property type="molecule type" value="Genomic_DNA"/>
</dbReference>
<proteinExistence type="predicted"/>
<sequence length="120" mass="13624">MKNRSLSSQMDFRRGWDSRHPKSTLRIRFNGEAEHVSGQADPLQASGHKDTIFIPKPRLMQHSSLPKIGPAKPHPGEGSHSALIVAKAARRTEEKRLEKLLGETEQRKWCCCCRVLQEVE</sequence>
<keyword evidence="2" id="KW-1185">Reference proteome</keyword>
<gene>
    <name evidence="1" type="ORF">EYF80_056733</name>
</gene>
<organism evidence="1 2">
    <name type="scientific">Liparis tanakae</name>
    <name type="common">Tanaka's snailfish</name>
    <dbReference type="NCBI Taxonomy" id="230148"/>
    <lineage>
        <taxon>Eukaryota</taxon>
        <taxon>Metazoa</taxon>
        <taxon>Chordata</taxon>
        <taxon>Craniata</taxon>
        <taxon>Vertebrata</taxon>
        <taxon>Euteleostomi</taxon>
        <taxon>Actinopterygii</taxon>
        <taxon>Neopterygii</taxon>
        <taxon>Teleostei</taxon>
        <taxon>Neoteleostei</taxon>
        <taxon>Acanthomorphata</taxon>
        <taxon>Eupercaria</taxon>
        <taxon>Perciformes</taxon>
        <taxon>Cottioidei</taxon>
        <taxon>Cottales</taxon>
        <taxon>Liparidae</taxon>
        <taxon>Liparis</taxon>
    </lineage>
</organism>
<protein>
    <submittedName>
        <fullName evidence="1">Uncharacterized protein</fullName>
    </submittedName>
</protein>